<feature type="domain" description="TonB C-terminal" evidence="11">
    <location>
        <begin position="151"/>
        <end position="241"/>
    </location>
</feature>
<organism evidence="12 13">
    <name type="scientific">Vibrio sinaloensis DSM 21326</name>
    <dbReference type="NCBI Taxonomy" id="945550"/>
    <lineage>
        <taxon>Bacteria</taxon>
        <taxon>Pseudomonadati</taxon>
        <taxon>Pseudomonadota</taxon>
        <taxon>Gammaproteobacteria</taxon>
        <taxon>Vibrionales</taxon>
        <taxon>Vibrionaceae</taxon>
        <taxon>Vibrio</taxon>
        <taxon>Vibrio oreintalis group</taxon>
    </lineage>
</organism>
<feature type="compositionally biased region" description="Basic residues" evidence="10">
    <location>
        <begin position="71"/>
        <end position="81"/>
    </location>
</feature>
<dbReference type="eggNOG" id="COG0810">
    <property type="taxonomic scope" value="Bacteria"/>
</dbReference>
<evidence type="ECO:0000256" key="6">
    <source>
        <dbReference type="ARBA" id="ARBA00022692"/>
    </source>
</evidence>
<gene>
    <name evidence="12" type="ORF">VISI1226_06593</name>
</gene>
<evidence type="ECO:0000313" key="13">
    <source>
        <dbReference type="Proteomes" id="UP000006228"/>
    </source>
</evidence>
<evidence type="ECO:0000256" key="5">
    <source>
        <dbReference type="ARBA" id="ARBA00022519"/>
    </source>
</evidence>
<feature type="compositionally biased region" description="Basic and acidic residues" evidence="10">
    <location>
        <begin position="109"/>
        <end position="137"/>
    </location>
</feature>
<evidence type="ECO:0000259" key="11">
    <source>
        <dbReference type="PROSITE" id="PS52015"/>
    </source>
</evidence>
<dbReference type="EMBL" id="AEVT01000031">
    <property type="protein sequence ID" value="EGA71169.1"/>
    <property type="molecule type" value="Genomic_DNA"/>
</dbReference>
<keyword evidence="7" id="KW-0653">Protein transport</keyword>
<keyword evidence="3" id="KW-0813">Transport</keyword>
<keyword evidence="9" id="KW-0472">Membrane</keyword>
<feature type="compositionally biased region" description="Basic and acidic residues" evidence="10">
    <location>
        <begin position="82"/>
        <end position="92"/>
    </location>
</feature>
<keyword evidence="4" id="KW-1003">Cell membrane</keyword>
<evidence type="ECO:0000256" key="2">
    <source>
        <dbReference type="ARBA" id="ARBA00006555"/>
    </source>
</evidence>
<dbReference type="Proteomes" id="UP000006228">
    <property type="component" value="Unassembled WGS sequence"/>
</dbReference>
<dbReference type="NCBIfam" id="TIGR01352">
    <property type="entry name" value="tonB_Cterm"/>
    <property type="match status" value="1"/>
</dbReference>
<keyword evidence="8" id="KW-1133">Transmembrane helix</keyword>
<evidence type="ECO:0000256" key="4">
    <source>
        <dbReference type="ARBA" id="ARBA00022475"/>
    </source>
</evidence>
<dbReference type="SUPFAM" id="SSF74653">
    <property type="entry name" value="TolA/TonB C-terminal domain"/>
    <property type="match status" value="1"/>
</dbReference>
<protein>
    <submittedName>
        <fullName evidence="12">TonB protein</fullName>
    </submittedName>
</protein>
<comment type="caution">
    <text evidence="12">The sequence shown here is derived from an EMBL/GenBank/DDBJ whole genome shotgun (WGS) entry which is preliminary data.</text>
</comment>
<evidence type="ECO:0000256" key="1">
    <source>
        <dbReference type="ARBA" id="ARBA00004383"/>
    </source>
</evidence>
<dbReference type="InterPro" id="IPR051045">
    <property type="entry name" value="TonB-dependent_transducer"/>
</dbReference>
<evidence type="ECO:0000256" key="10">
    <source>
        <dbReference type="SAM" id="MobiDB-lite"/>
    </source>
</evidence>
<dbReference type="GO" id="GO:0015031">
    <property type="term" value="P:protein transport"/>
    <property type="evidence" value="ECO:0007669"/>
    <property type="project" value="UniProtKB-KW"/>
</dbReference>
<dbReference type="Gene3D" id="3.30.1150.10">
    <property type="match status" value="1"/>
</dbReference>
<evidence type="ECO:0000256" key="8">
    <source>
        <dbReference type="ARBA" id="ARBA00022989"/>
    </source>
</evidence>
<feature type="compositionally biased region" description="Pro residues" evidence="10">
    <location>
        <begin position="55"/>
        <end position="69"/>
    </location>
</feature>
<feature type="compositionally biased region" description="Basic residues" evidence="10">
    <location>
        <begin position="93"/>
        <end position="103"/>
    </location>
</feature>
<dbReference type="GO" id="GO:0031992">
    <property type="term" value="F:energy transducer activity"/>
    <property type="evidence" value="ECO:0007669"/>
    <property type="project" value="TreeGrafter"/>
</dbReference>
<feature type="compositionally biased region" description="Low complexity" evidence="10">
    <location>
        <begin position="37"/>
        <end position="54"/>
    </location>
</feature>
<dbReference type="GO" id="GO:0098797">
    <property type="term" value="C:plasma membrane protein complex"/>
    <property type="evidence" value="ECO:0007669"/>
    <property type="project" value="TreeGrafter"/>
</dbReference>
<comment type="similarity">
    <text evidence="2">Belongs to the TonB family.</text>
</comment>
<evidence type="ECO:0000256" key="9">
    <source>
        <dbReference type="ARBA" id="ARBA00023136"/>
    </source>
</evidence>
<keyword evidence="6" id="KW-0812">Transmembrane</keyword>
<dbReference type="PRINTS" id="PR01217">
    <property type="entry name" value="PRICHEXTENSN"/>
</dbReference>
<proteinExistence type="inferred from homology"/>
<reference evidence="12 13" key="1">
    <citation type="journal article" date="2012" name="Int. J. Syst. Evol. Microbiol.">
        <title>Vibrio caribbeanicus sp. nov., isolated from the marine sponge Scleritoderma cyanea.</title>
        <authorList>
            <person name="Hoffmann M."/>
            <person name="Monday S.R."/>
            <person name="Allard M.W."/>
            <person name="Strain E.A."/>
            <person name="Whittaker P."/>
            <person name="Naum M."/>
            <person name="McCarthy P.J."/>
            <person name="Lopez J.V."/>
            <person name="Fischer M."/>
            <person name="Brown E.W."/>
        </authorList>
    </citation>
    <scope>NUCLEOTIDE SEQUENCE [LARGE SCALE GENOMIC DNA]</scope>
    <source>
        <strain evidence="13">DSMZ 21326</strain>
    </source>
</reference>
<name>E8M4D1_PHOS4</name>
<dbReference type="PANTHER" id="PTHR33446:SF2">
    <property type="entry name" value="PROTEIN TONB"/>
    <property type="match status" value="1"/>
</dbReference>
<dbReference type="AlphaFoldDB" id="E8M4D1"/>
<dbReference type="InterPro" id="IPR006260">
    <property type="entry name" value="TonB/TolA_C"/>
</dbReference>
<dbReference type="Pfam" id="PF03544">
    <property type="entry name" value="TonB_C"/>
    <property type="match status" value="1"/>
</dbReference>
<dbReference type="PANTHER" id="PTHR33446">
    <property type="entry name" value="PROTEIN TONB-RELATED"/>
    <property type="match status" value="1"/>
</dbReference>
<comment type="subcellular location">
    <subcellularLocation>
        <location evidence="1">Cell inner membrane</location>
        <topology evidence="1">Single-pass membrane protein</topology>
        <orientation evidence="1">Periplasmic side</orientation>
    </subcellularLocation>
</comment>
<feature type="region of interest" description="Disordered" evidence="10">
    <location>
        <begin position="33"/>
        <end position="171"/>
    </location>
</feature>
<sequence length="241" mass="26414">MVHAAFLFVAHEPKSFAMPAGADSSVVSITFTPAPQPKAAENTPTETPPVEQTVEPPPPPPPPVEPPPVKKVVKKAPVKKPKPVEKKPEVKKVTKKPPPKKQPPKPQPKKPEPKPAVEQKVVKKEQPKKQDVKEVKSPEATNSGIEKIPVLVQEPSFLSKPRQPKYPRIAQKRGIEGTAMIEVWLDENGKQVKQVLVSSSGATILDKSALKAIKKWKFSPHTVGGKSVAHRVKIPVRFKLD</sequence>
<dbReference type="InterPro" id="IPR037682">
    <property type="entry name" value="TonB_C"/>
</dbReference>
<dbReference type="GO" id="GO:0055085">
    <property type="term" value="P:transmembrane transport"/>
    <property type="evidence" value="ECO:0007669"/>
    <property type="project" value="InterPro"/>
</dbReference>
<keyword evidence="5" id="KW-0997">Cell inner membrane</keyword>
<dbReference type="PROSITE" id="PS52015">
    <property type="entry name" value="TONB_CTD"/>
    <property type="match status" value="1"/>
</dbReference>
<evidence type="ECO:0000256" key="7">
    <source>
        <dbReference type="ARBA" id="ARBA00022927"/>
    </source>
</evidence>
<evidence type="ECO:0000256" key="3">
    <source>
        <dbReference type="ARBA" id="ARBA00022448"/>
    </source>
</evidence>
<accession>E8M4D1</accession>
<evidence type="ECO:0000313" key="12">
    <source>
        <dbReference type="EMBL" id="EGA71169.1"/>
    </source>
</evidence>